<dbReference type="PANTHER" id="PTHR12526:SF640">
    <property type="entry name" value="COLANIC ACID BIOSYNTHESIS GLYCOSYLTRANSFERASE WCAL-RELATED"/>
    <property type="match status" value="1"/>
</dbReference>
<dbReference type="SUPFAM" id="SSF53756">
    <property type="entry name" value="UDP-Glycosyltransferase/glycogen phosphorylase"/>
    <property type="match status" value="1"/>
</dbReference>
<organism evidence="6 7">
    <name type="scientific">Pseudobythopirellula maris</name>
    <dbReference type="NCBI Taxonomy" id="2527991"/>
    <lineage>
        <taxon>Bacteria</taxon>
        <taxon>Pseudomonadati</taxon>
        <taxon>Planctomycetota</taxon>
        <taxon>Planctomycetia</taxon>
        <taxon>Pirellulales</taxon>
        <taxon>Lacipirellulaceae</taxon>
        <taxon>Pseudobythopirellula</taxon>
    </lineage>
</organism>
<evidence type="ECO:0000313" key="6">
    <source>
        <dbReference type="EMBL" id="TWT90952.1"/>
    </source>
</evidence>
<comment type="similarity">
    <text evidence="1">Belongs to the glycosyltransferase group 1 family. Glycosyltransferase 4 subfamily.</text>
</comment>
<evidence type="ECO:0000259" key="4">
    <source>
        <dbReference type="Pfam" id="PF00534"/>
    </source>
</evidence>
<dbReference type="RefSeq" id="WP_146398277.1">
    <property type="nucleotide sequence ID" value="NZ_SJPQ01000001.1"/>
</dbReference>
<keyword evidence="2 6" id="KW-0328">Glycosyltransferase</keyword>
<name>A0A5C5ZTT9_9BACT</name>
<evidence type="ECO:0000259" key="5">
    <source>
        <dbReference type="Pfam" id="PF13579"/>
    </source>
</evidence>
<feature type="domain" description="Glycosyl transferase family 1" evidence="4">
    <location>
        <begin position="205"/>
        <end position="359"/>
    </location>
</feature>
<comment type="caution">
    <text evidence="6">The sequence shown here is derived from an EMBL/GenBank/DDBJ whole genome shotgun (WGS) entry which is preliminary data.</text>
</comment>
<gene>
    <name evidence="6" type="primary">pimA_1</name>
    <name evidence="6" type="ORF">Mal64_13510</name>
</gene>
<evidence type="ECO:0000256" key="3">
    <source>
        <dbReference type="ARBA" id="ARBA00022679"/>
    </source>
</evidence>
<dbReference type="Pfam" id="PF00534">
    <property type="entry name" value="Glycos_transf_1"/>
    <property type="match status" value="1"/>
</dbReference>
<dbReference type="AlphaFoldDB" id="A0A5C5ZTT9"/>
<evidence type="ECO:0000256" key="1">
    <source>
        <dbReference type="ARBA" id="ARBA00009481"/>
    </source>
</evidence>
<evidence type="ECO:0000256" key="2">
    <source>
        <dbReference type="ARBA" id="ARBA00022676"/>
    </source>
</evidence>
<dbReference type="InterPro" id="IPR001296">
    <property type="entry name" value="Glyco_trans_1"/>
</dbReference>
<dbReference type="Proteomes" id="UP000315440">
    <property type="component" value="Unassembled WGS sequence"/>
</dbReference>
<dbReference type="EC" id="2.4.1.345" evidence="6"/>
<protein>
    <submittedName>
        <fullName evidence="6">GDP-mannose-dependent alpha-(1-2)-phosphatidylinositol mannosyltransferase</fullName>
        <ecNumber evidence="6">2.4.1.345</ecNumber>
    </submittedName>
</protein>
<feature type="domain" description="Glycosyltransferase subfamily 4-like N-terminal" evidence="5">
    <location>
        <begin position="15"/>
        <end position="177"/>
    </location>
</feature>
<dbReference type="Pfam" id="PF13579">
    <property type="entry name" value="Glyco_trans_4_4"/>
    <property type="match status" value="1"/>
</dbReference>
<accession>A0A5C5ZTT9</accession>
<dbReference type="EMBL" id="SJPQ01000001">
    <property type="protein sequence ID" value="TWT90952.1"/>
    <property type="molecule type" value="Genomic_DNA"/>
</dbReference>
<dbReference type="GO" id="GO:0043750">
    <property type="term" value="F:phosphatidylinositol alpha-mannosyltransferase activity"/>
    <property type="evidence" value="ECO:0007669"/>
    <property type="project" value="UniProtKB-EC"/>
</dbReference>
<reference evidence="6 7" key="1">
    <citation type="submission" date="2019-02" db="EMBL/GenBank/DDBJ databases">
        <title>Deep-cultivation of Planctomycetes and their phenomic and genomic characterization uncovers novel biology.</title>
        <authorList>
            <person name="Wiegand S."/>
            <person name="Jogler M."/>
            <person name="Boedeker C."/>
            <person name="Pinto D."/>
            <person name="Vollmers J."/>
            <person name="Rivas-Marin E."/>
            <person name="Kohn T."/>
            <person name="Peeters S.H."/>
            <person name="Heuer A."/>
            <person name="Rast P."/>
            <person name="Oberbeckmann S."/>
            <person name="Bunk B."/>
            <person name="Jeske O."/>
            <person name="Meyerdierks A."/>
            <person name="Storesund J.E."/>
            <person name="Kallscheuer N."/>
            <person name="Luecker S."/>
            <person name="Lage O.M."/>
            <person name="Pohl T."/>
            <person name="Merkel B.J."/>
            <person name="Hornburger P."/>
            <person name="Mueller R.-W."/>
            <person name="Bruemmer F."/>
            <person name="Labrenz M."/>
            <person name="Spormann A.M."/>
            <person name="Op Den Camp H."/>
            <person name="Overmann J."/>
            <person name="Amann R."/>
            <person name="Jetten M.S.M."/>
            <person name="Mascher T."/>
            <person name="Medema M.H."/>
            <person name="Devos D.P."/>
            <person name="Kaster A.-K."/>
            <person name="Ovreas L."/>
            <person name="Rohde M."/>
            <person name="Galperin M.Y."/>
            <person name="Jogler C."/>
        </authorList>
    </citation>
    <scope>NUCLEOTIDE SEQUENCE [LARGE SCALE GENOMIC DNA]</scope>
    <source>
        <strain evidence="6 7">Mal64</strain>
    </source>
</reference>
<dbReference type="Gene3D" id="3.40.50.2000">
    <property type="entry name" value="Glycogen Phosphorylase B"/>
    <property type="match status" value="2"/>
</dbReference>
<evidence type="ECO:0000313" key="7">
    <source>
        <dbReference type="Proteomes" id="UP000315440"/>
    </source>
</evidence>
<keyword evidence="3 6" id="KW-0808">Transferase</keyword>
<dbReference type="PANTHER" id="PTHR12526">
    <property type="entry name" value="GLYCOSYLTRANSFERASE"/>
    <property type="match status" value="1"/>
</dbReference>
<dbReference type="InterPro" id="IPR028098">
    <property type="entry name" value="Glyco_trans_4-like_N"/>
</dbReference>
<sequence length="385" mass="42351">MRCLHYVDQLNEETGGVVRAVLDLVAKLPQATAEPIDVTLLTGDPGDAPPEWLAEGSNPRVIRFDRRAGLFGPSAASSEAIERHVAEADVVHLHTPWDPMNPHVARAARRAGTPYVLSVHGMLDDWSMAQRGLKKRVYLALGGRKMLEHAALVHCTAEAERDQAERWYPRGRTEVLPLVMDLTPYADLPGDELARERCAAFSAAEPTLLFLSRVDPKKGVDALIDAVAQLKARGKPTQAVIAGPGATAYVAQLREQATRRGVADRVHFLGMVRGREKLSLYQACDLYVLPTHQENFGIVLTEAMACGAKVVTTRGVDIWRELERAEATIIDDDPQQLVEALDTLLGDLPAARAAGERSRAAVFDWLDETRVRESYARMYRTAINA</sequence>
<dbReference type="OrthoDB" id="232381at2"/>
<keyword evidence="7" id="KW-1185">Reference proteome</keyword>
<proteinExistence type="inferred from homology"/>